<keyword evidence="2 3" id="KW-0732">Signal</keyword>
<dbReference type="NCBIfam" id="TIGR01098">
    <property type="entry name" value="3A0109s03R"/>
    <property type="match status" value="1"/>
</dbReference>
<evidence type="ECO:0000256" key="2">
    <source>
        <dbReference type="ARBA" id="ARBA00022729"/>
    </source>
</evidence>
<dbReference type="GO" id="GO:0043190">
    <property type="term" value="C:ATP-binding cassette (ABC) transporter complex"/>
    <property type="evidence" value="ECO:0007669"/>
    <property type="project" value="InterPro"/>
</dbReference>
<evidence type="ECO:0000256" key="3">
    <source>
        <dbReference type="SAM" id="SignalP"/>
    </source>
</evidence>
<dbReference type="SUPFAM" id="SSF53850">
    <property type="entry name" value="Periplasmic binding protein-like II"/>
    <property type="match status" value="1"/>
</dbReference>
<gene>
    <name evidence="4" type="ORF">CUN48_12695</name>
</gene>
<proteinExistence type="inferred from homology"/>
<name>A0A2M8QA29_9CHLR</name>
<dbReference type="Gene3D" id="3.40.190.10">
    <property type="entry name" value="Periplasmic binding protein-like II"/>
    <property type="match status" value="2"/>
</dbReference>
<dbReference type="PANTHER" id="PTHR35841:SF1">
    <property type="entry name" value="PHOSPHONATES-BINDING PERIPLASMIC PROTEIN"/>
    <property type="match status" value="1"/>
</dbReference>
<dbReference type="Pfam" id="PF12974">
    <property type="entry name" value="Phosphonate-bd"/>
    <property type="match status" value="1"/>
</dbReference>
<organism evidence="4 5">
    <name type="scientific">Candidatus Thermofonsia Clade 3 bacterium</name>
    <dbReference type="NCBI Taxonomy" id="2364212"/>
    <lineage>
        <taxon>Bacteria</taxon>
        <taxon>Bacillati</taxon>
        <taxon>Chloroflexota</taxon>
        <taxon>Candidatus Thermofontia</taxon>
        <taxon>Candidatus Thermofonsia Clade 3</taxon>
    </lineage>
</organism>
<protein>
    <submittedName>
        <fullName evidence="4">Putative selenate ABC transporter substrate-binding protein</fullName>
    </submittedName>
</protein>
<feature type="signal peptide" evidence="3">
    <location>
        <begin position="1"/>
        <end position="23"/>
    </location>
</feature>
<comment type="caution">
    <text evidence="4">The sequence shown here is derived from an EMBL/GenBank/DDBJ whole genome shotgun (WGS) entry which is preliminary data.</text>
</comment>
<reference evidence="4 5" key="1">
    <citation type="submission" date="2017-11" db="EMBL/GenBank/DDBJ databases">
        <title>Evolution of Phototrophy in the Chloroflexi Phylum Driven by Horizontal Gene Transfer.</title>
        <authorList>
            <person name="Ward L.M."/>
            <person name="Hemp J."/>
            <person name="Shih P.M."/>
            <person name="Mcglynn S.E."/>
            <person name="Fischer W."/>
        </authorList>
    </citation>
    <scope>NUCLEOTIDE SEQUENCE [LARGE SCALE GENOMIC DNA]</scope>
    <source>
        <strain evidence="4">JP3_7</strain>
    </source>
</reference>
<accession>A0A2M8QA29</accession>
<dbReference type="InterPro" id="IPR005770">
    <property type="entry name" value="PhnD"/>
</dbReference>
<dbReference type="PROSITE" id="PS51257">
    <property type="entry name" value="PROKAR_LIPOPROTEIN"/>
    <property type="match status" value="1"/>
</dbReference>
<comment type="similarity">
    <text evidence="1">Belongs to the phosphate/phosphite/phosphonate binding protein family.</text>
</comment>
<dbReference type="Proteomes" id="UP000230790">
    <property type="component" value="Unassembled WGS sequence"/>
</dbReference>
<dbReference type="AlphaFoldDB" id="A0A2M8QA29"/>
<dbReference type="NCBIfam" id="TIGR04553">
    <property type="entry name" value="ABC_peri_selen"/>
    <property type="match status" value="1"/>
</dbReference>
<dbReference type="EMBL" id="PGTN01000114">
    <property type="protein sequence ID" value="PJF46656.1"/>
    <property type="molecule type" value="Genomic_DNA"/>
</dbReference>
<dbReference type="InterPro" id="IPR030836">
    <property type="entry name" value="ABC_peri_PhnD-like"/>
</dbReference>
<dbReference type="PANTHER" id="PTHR35841">
    <property type="entry name" value="PHOSPHONATES-BINDING PERIPLASMIC PROTEIN"/>
    <property type="match status" value="1"/>
</dbReference>
<evidence type="ECO:0000256" key="1">
    <source>
        <dbReference type="ARBA" id="ARBA00007162"/>
    </source>
</evidence>
<feature type="chain" id="PRO_5014980403" evidence="3">
    <location>
        <begin position="24"/>
        <end position="308"/>
    </location>
</feature>
<dbReference type="GO" id="GO:0055085">
    <property type="term" value="P:transmembrane transport"/>
    <property type="evidence" value="ECO:0007669"/>
    <property type="project" value="InterPro"/>
</dbReference>
<evidence type="ECO:0000313" key="5">
    <source>
        <dbReference type="Proteomes" id="UP000230790"/>
    </source>
</evidence>
<evidence type="ECO:0000313" key="4">
    <source>
        <dbReference type="EMBL" id="PJF46656.1"/>
    </source>
</evidence>
<sequence>MFRSSKTFVAIALCAAVALAACAAPPVAGPAAQSQAPAVPFVISAIPDQDPEKLNRLYGTVSDYLKAQLGVDVVYRPVTDYAAVVNAFRTGDVDMAWFGGLTGVQARLQVDGAQAIIQRDIDANFHSVFIANVASGIQPFNDISGLTALKGRTFTFGSESSTSGRLMPQFFMNKAGVALSDLKGEPGFSGSHDKTIKLVEAGSYEAGALNEQVWNARVAAGEVDTNKVIVLWRTPAYYDYHWVVRPDVEQKFGAGFIQRVKQAFLALDAANPAHKEILDLFGAQKFIETKNENYADIEAVARQIGKIK</sequence>